<evidence type="ECO:0000256" key="2">
    <source>
        <dbReference type="ARBA" id="ARBA00022980"/>
    </source>
</evidence>
<evidence type="ECO:0000313" key="8">
    <source>
        <dbReference type="EMBL" id="KKW37110.1"/>
    </source>
</evidence>
<accession>A0A0G1Y1V9</accession>
<comment type="subunit">
    <text evidence="5">Part of the 50S ribosomal subunit.</text>
</comment>
<dbReference type="PATRIC" id="fig|1618986.3.peg.17"/>
<feature type="domain" description="KOW" evidence="7">
    <location>
        <begin position="2"/>
        <end position="29"/>
    </location>
</feature>
<keyword evidence="3 5" id="KW-0687">Ribonucleoprotein</keyword>
<name>A0A0G1Y1V9_9BACT</name>
<evidence type="ECO:0000256" key="1">
    <source>
        <dbReference type="ARBA" id="ARBA00010618"/>
    </source>
</evidence>
<dbReference type="GO" id="GO:0005840">
    <property type="term" value="C:ribosome"/>
    <property type="evidence" value="ECO:0007669"/>
    <property type="project" value="UniProtKB-KW"/>
</dbReference>
<evidence type="ECO:0000256" key="6">
    <source>
        <dbReference type="RuleBase" id="RU003477"/>
    </source>
</evidence>
<reference evidence="8 9" key="1">
    <citation type="journal article" date="2015" name="Nature">
        <title>rRNA introns, odd ribosomes, and small enigmatic genomes across a large radiation of phyla.</title>
        <authorList>
            <person name="Brown C.T."/>
            <person name="Hug L.A."/>
            <person name="Thomas B.C."/>
            <person name="Sharon I."/>
            <person name="Castelle C.J."/>
            <person name="Singh A."/>
            <person name="Wilkins M.J."/>
            <person name="Williams K.H."/>
            <person name="Banfield J.F."/>
        </authorList>
    </citation>
    <scope>NUCLEOTIDE SEQUENCE [LARGE SCALE GENOMIC DNA]</scope>
</reference>
<dbReference type="SMART" id="SM00739">
    <property type="entry name" value="KOW"/>
    <property type="match status" value="1"/>
</dbReference>
<dbReference type="GO" id="GO:0006412">
    <property type="term" value="P:translation"/>
    <property type="evidence" value="ECO:0007669"/>
    <property type="project" value="UniProtKB-UniRule"/>
</dbReference>
<dbReference type="InterPro" id="IPR057264">
    <property type="entry name" value="Ribosomal_uL24_C"/>
</dbReference>
<dbReference type="EMBL" id="LCRN01000001">
    <property type="protein sequence ID" value="KKW37110.1"/>
    <property type="molecule type" value="Genomic_DNA"/>
</dbReference>
<dbReference type="Proteomes" id="UP000033865">
    <property type="component" value="Unassembled WGS sequence"/>
</dbReference>
<dbReference type="GO" id="GO:0019843">
    <property type="term" value="F:rRNA binding"/>
    <property type="evidence" value="ECO:0007669"/>
    <property type="project" value="UniProtKB-UniRule"/>
</dbReference>
<dbReference type="AlphaFoldDB" id="A0A0G1Y1V9"/>
<evidence type="ECO:0000313" key="9">
    <source>
        <dbReference type="Proteomes" id="UP000033865"/>
    </source>
</evidence>
<organism evidence="8 9">
    <name type="scientific">Candidatus Uhrbacteria bacterium GW2011_GWC2_53_7</name>
    <dbReference type="NCBI Taxonomy" id="1618986"/>
    <lineage>
        <taxon>Bacteria</taxon>
        <taxon>Candidatus Uhriibacteriota</taxon>
    </lineage>
</organism>
<dbReference type="InterPro" id="IPR041988">
    <property type="entry name" value="Ribosomal_uL24_KOW"/>
</dbReference>
<dbReference type="InterPro" id="IPR008991">
    <property type="entry name" value="Translation_prot_SH3-like_sf"/>
</dbReference>
<dbReference type="Pfam" id="PF17136">
    <property type="entry name" value="ribosomal_L24"/>
    <property type="match status" value="1"/>
</dbReference>
<sequence>MKFKTGDPIRILTGKDKGKEGKIIQVFPKLDRVVVEGLNLRKRHLRASAGRTGQIVEFPAPIHVSNVAIVGAGGIKTGRVGYKFIDEEGKKKKIRVIRRAGKTEDID</sequence>
<evidence type="ECO:0000256" key="5">
    <source>
        <dbReference type="HAMAP-Rule" id="MF_01326"/>
    </source>
</evidence>
<keyword evidence="2 5" id="KW-0689">Ribosomal protein</keyword>
<dbReference type="PANTHER" id="PTHR12903">
    <property type="entry name" value="MITOCHONDRIAL RIBOSOMAL PROTEIN L24"/>
    <property type="match status" value="1"/>
</dbReference>
<dbReference type="InterPro" id="IPR003256">
    <property type="entry name" value="Ribosomal_uL24"/>
</dbReference>
<dbReference type="InterPro" id="IPR005824">
    <property type="entry name" value="KOW"/>
</dbReference>
<proteinExistence type="inferred from homology"/>
<dbReference type="GO" id="GO:0003735">
    <property type="term" value="F:structural constituent of ribosome"/>
    <property type="evidence" value="ECO:0007669"/>
    <property type="project" value="InterPro"/>
</dbReference>
<comment type="similarity">
    <text evidence="1 5 6">Belongs to the universal ribosomal protein uL24 family.</text>
</comment>
<dbReference type="PROSITE" id="PS01108">
    <property type="entry name" value="RIBOSOMAL_L24"/>
    <property type="match status" value="1"/>
</dbReference>
<keyword evidence="5" id="KW-0694">RNA-binding</keyword>
<dbReference type="NCBIfam" id="TIGR01079">
    <property type="entry name" value="rplX_bact"/>
    <property type="match status" value="1"/>
</dbReference>
<keyword evidence="5" id="KW-0699">rRNA-binding</keyword>
<protein>
    <recommendedName>
        <fullName evidence="4 5">Large ribosomal subunit protein uL24</fullName>
    </recommendedName>
</protein>
<evidence type="ECO:0000256" key="3">
    <source>
        <dbReference type="ARBA" id="ARBA00023274"/>
    </source>
</evidence>
<comment type="function">
    <text evidence="5">One of the proteins that surrounds the polypeptide exit tunnel on the outside of the subunit.</text>
</comment>
<comment type="caution">
    <text evidence="8">The sequence shown here is derived from an EMBL/GenBank/DDBJ whole genome shotgun (WGS) entry which is preliminary data.</text>
</comment>
<dbReference type="InterPro" id="IPR005825">
    <property type="entry name" value="Ribosomal_uL24_CS"/>
</dbReference>
<dbReference type="HAMAP" id="MF_01326_B">
    <property type="entry name" value="Ribosomal_uL24_B"/>
    <property type="match status" value="1"/>
</dbReference>
<dbReference type="Gene3D" id="2.30.30.30">
    <property type="match status" value="1"/>
</dbReference>
<dbReference type="SUPFAM" id="SSF50104">
    <property type="entry name" value="Translation proteins SH3-like domain"/>
    <property type="match status" value="1"/>
</dbReference>
<dbReference type="CDD" id="cd06089">
    <property type="entry name" value="KOW_RPL26"/>
    <property type="match status" value="1"/>
</dbReference>
<evidence type="ECO:0000256" key="4">
    <source>
        <dbReference type="ARBA" id="ARBA00035206"/>
    </source>
</evidence>
<comment type="function">
    <text evidence="5">One of two assembly initiator proteins, it binds directly to the 5'-end of the 23S rRNA, where it nucleates assembly of the 50S subunit.</text>
</comment>
<evidence type="ECO:0000259" key="7">
    <source>
        <dbReference type="SMART" id="SM00739"/>
    </source>
</evidence>
<gene>
    <name evidence="5" type="primary">rplX</name>
    <name evidence="8" type="ORF">UY82_C0001G0015</name>
</gene>
<dbReference type="GO" id="GO:1990904">
    <property type="term" value="C:ribonucleoprotein complex"/>
    <property type="evidence" value="ECO:0007669"/>
    <property type="project" value="UniProtKB-KW"/>
</dbReference>
<dbReference type="Pfam" id="PF00467">
    <property type="entry name" value="KOW"/>
    <property type="match status" value="1"/>
</dbReference>
<dbReference type="InterPro" id="IPR014722">
    <property type="entry name" value="Rib_uL2_dom2"/>
</dbReference>